<dbReference type="NCBIfam" id="TIGR02063">
    <property type="entry name" value="RNase_R"/>
    <property type="match status" value="1"/>
</dbReference>
<evidence type="ECO:0000256" key="3">
    <source>
        <dbReference type="ARBA" id="ARBA00022722"/>
    </source>
</evidence>
<dbReference type="SMART" id="SM00316">
    <property type="entry name" value="S1"/>
    <property type="match status" value="1"/>
</dbReference>
<evidence type="ECO:0000256" key="6">
    <source>
        <dbReference type="ARBA" id="ARBA00022884"/>
    </source>
</evidence>
<keyword evidence="6 7" id="KW-0694">RNA-binding</keyword>
<name>A0A1P8MYT9_9RHOB</name>
<dbReference type="InterPro" id="IPR004476">
    <property type="entry name" value="RNase_II/RNase_R"/>
</dbReference>
<evidence type="ECO:0000313" key="10">
    <source>
        <dbReference type="EMBL" id="APX13260.1"/>
    </source>
</evidence>
<sequence length="751" mass="82450">MSRIPSKPEILDWISANPTLTAKRDIAKAFGIKGAARIDLKRLLKELEAEGHLEKRKKTYQDPDRLPPVSVLQVTGPDADGDLFAQPMEWQGEGVEPKILVLPRASDPALGQGDRILARLTLVKDTDHNYEARLIRRIGTNPRRILGVFRVSAEGGRIVPIDKGSDKEWQVPAGATHGAKDGELVEAEQAGPRGRIGLQRARVVNRLGDPSAPKAVSLIAIHEHGIPDAFPDAVITEADAQKPKGLKGREDLRDMPLVTIDPSDARDHDDACYAHADDDPKNAGGHIIWVAIADVAAYVTPGSALDREAKKRGNSTYFPDRVVPMLPDRLSGDLCSLHEGVPRACIAVRMQIDAQGEKIGHSFHRGLMRSPASLHYEEVQAAMDGHPNDRIEPLLEPVMRPLYAAYAALVEARKKRQPLELDLPERQIVLDEVGTVHSVAFKDRLDAHRLIEEFMVLANVAAAETLIAKKSPLLFRVHEEPSPDKLESLRETAQAAGLNLAKGQVLKTAHLNRLLAQAAGTEDAELINISTLRSMTQAYYSPQNFGHFGLALRSYAHFTSPIRRYADLIVHRALVSAHGWGNDGLTPEDIEVLEKTGTHISDTERRSMVAERDTTDRYLAAYLSERVGDEMEGRVAGIAKFGIFVKLDDSGADGLVPMRSIGAEYFHFDREANTLMGSDTGMIISLGQRATVRLAEAVPVTGGIALELLALDGQSLPRGRQSPAGRSPRRKPAKAKRRSDKVQRKVSRKRR</sequence>
<accession>A0A1P8MYT9</accession>
<dbReference type="CDD" id="cd04471">
    <property type="entry name" value="S1_RNase_R"/>
    <property type="match status" value="1"/>
</dbReference>
<evidence type="ECO:0000256" key="2">
    <source>
        <dbReference type="ARBA" id="ARBA00022490"/>
    </source>
</evidence>
<dbReference type="Pfam" id="PF00773">
    <property type="entry name" value="RNB"/>
    <property type="match status" value="1"/>
</dbReference>
<dbReference type="PANTHER" id="PTHR23355">
    <property type="entry name" value="RIBONUCLEASE"/>
    <property type="match status" value="1"/>
</dbReference>
<dbReference type="InterPro" id="IPR040476">
    <property type="entry name" value="CSD2"/>
</dbReference>
<keyword evidence="11" id="KW-1185">Reference proteome</keyword>
<dbReference type="SMART" id="SM00955">
    <property type="entry name" value="RNB"/>
    <property type="match status" value="1"/>
</dbReference>
<dbReference type="EC" id="3.1.13.1" evidence="7"/>
<dbReference type="SUPFAM" id="SSF50249">
    <property type="entry name" value="Nucleic acid-binding proteins"/>
    <property type="match status" value="2"/>
</dbReference>
<evidence type="ECO:0000256" key="5">
    <source>
        <dbReference type="ARBA" id="ARBA00022839"/>
    </source>
</evidence>
<dbReference type="NCBIfam" id="TIGR00358">
    <property type="entry name" value="3_prime_RNase"/>
    <property type="match status" value="1"/>
</dbReference>
<dbReference type="GO" id="GO:0006402">
    <property type="term" value="P:mRNA catabolic process"/>
    <property type="evidence" value="ECO:0007669"/>
    <property type="project" value="TreeGrafter"/>
</dbReference>
<evidence type="ECO:0000313" key="11">
    <source>
        <dbReference type="Proteomes" id="UP000186336"/>
    </source>
</evidence>
<evidence type="ECO:0000256" key="7">
    <source>
        <dbReference type="HAMAP-Rule" id="MF_01895"/>
    </source>
</evidence>
<organism evidence="10 11">
    <name type="scientific">Tateyamaria omphalii</name>
    <dbReference type="NCBI Taxonomy" id="299262"/>
    <lineage>
        <taxon>Bacteria</taxon>
        <taxon>Pseudomonadati</taxon>
        <taxon>Pseudomonadota</taxon>
        <taxon>Alphaproteobacteria</taxon>
        <taxon>Rhodobacterales</taxon>
        <taxon>Roseobacteraceae</taxon>
        <taxon>Tateyamaria</taxon>
    </lineage>
</organism>
<dbReference type="InterPro" id="IPR012340">
    <property type="entry name" value="NA-bd_OB-fold"/>
</dbReference>
<dbReference type="OrthoDB" id="9764149at2"/>
<reference evidence="10 11" key="1">
    <citation type="submission" date="2017-01" db="EMBL/GenBank/DDBJ databases">
        <title>Complete genome of Tateyamaria omphalii DOK1-4 isolated from seawater in Dokdo.</title>
        <authorList>
            <person name="Kim J.H."/>
            <person name="Chi W.-J."/>
        </authorList>
    </citation>
    <scope>NUCLEOTIDE SEQUENCE [LARGE SCALE GENOMIC DNA]</scope>
    <source>
        <strain evidence="10 11">DOK1-4</strain>
    </source>
</reference>
<evidence type="ECO:0000256" key="1">
    <source>
        <dbReference type="ARBA" id="ARBA00001849"/>
    </source>
</evidence>
<evidence type="ECO:0000256" key="4">
    <source>
        <dbReference type="ARBA" id="ARBA00022801"/>
    </source>
</evidence>
<dbReference type="Pfam" id="PF17876">
    <property type="entry name" value="CSD2"/>
    <property type="match status" value="1"/>
</dbReference>
<dbReference type="InterPro" id="IPR003029">
    <property type="entry name" value="S1_domain"/>
</dbReference>
<dbReference type="InterPro" id="IPR011805">
    <property type="entry name" value="RNase_R"/>
</dbReference>
<keyword evidence="5 7" id="KW-0269">Exonuclease</keyword>
<keyword evidence="3 7" id="KW-0540">Nuclease</keyword>
<dbReference type="Gene3D" id="2.40.50.140">
    <property type="entry name" value="Nucleic acid-binding proteins"/>
    <property type="match status" value="1"/>
</dbReference>
<feature type="compositionally biased region" description="Basic residues" evidence="8">
    <location>
        <begin position="727"/>
        <end position="751"/>
    </location>
</feature>
<comment type="catalytic activity">
    <reaction evidence="1 7">
        <text>Exonucleolytic cleavage in the 3'- to 5'-direction to yield nucleoside 5'-phosphates.</text>
        <dbReference type="EC" id="3.1.13.1"/>
    </reaction>
</comment>
<comment type="similarity">
    <text evidence="7">Belongs to the RNR ribonuclease family. RNase R subfamily.</text>
</comment>
<feature type="region of interest" description="Disordered" evidence="8">
    <location>
        <begin position="715"/>
        <end position="751"/>
    </location>
</feature>
<protein>
    <recommendedName>
        <fullName evidence="7">Ribonuclease R</fullName>
        <shortName evidence="7">RNase R</shortName>
        <ecNumber evidence="7">3.1.13.1</ecNumber>
    </recommendedName>
</protein>
<dbReference type="PROSITE" id="PS50126">
    <property type="entry name" value="S1"/>
    <property type="match status" value="1"/>
</dbReference>
<dbReference type="AlphaFoldDB" id="A0A1P8MYT9"/>
<keyword evidence="4 7" id="KW-0378">Hydrolase</keyword>
<evidence type="ECO:0000259" key="9">
    <source>
        <dbReference type="PROSITE" id="PS50126"/>
    </source>
</evidence>
<dbReference type="EMBL" id="CP019312">
    <property type="protein sequence ID" value="APX13260.1"/>
    <property type="molecule type" value="Genomic_DNA"/>
</dbReference>
<dbReference type="PANTHER" id="PTHR23355:SF9">
    <property type="entry name" value="DIS3-LIKE EXONUCLEASE 2"/>
    <property type="match status" value="1"/>
</dbReference>
<dbReference type="STRING" id="299262.BWR18_17405"/>
<dbReference type="RefSeq" id="WP_076629694.1">
    <property type="nucleotide sequence ID" value="NZ_CP019312.1"/>
</dbReference>
<gene>
    <name evidence="7" type="primary">rnr</name>
    <name evidence="10" type="ORF">BWR18_17405</name>
</gene>
<dbReference type="GO" id="GO:0008859">
    <property type="term" value="F:exoribonuclease II activity"/>
    <property type="evidence" value="ECO:0007669"/>
    <property type="project" value="UniProtKB-UniRule"/>
</dbReference>
<comment type="function">
    <text evidence="7">3'-5' exoribonuclease that releases 5'-nucleoside monophosphates and is involved in maturation of structured RNAs.</text>
</comment>
<dbReference type="PROSITE" id="PS01175">
    <property type="entry name" value="RIBONUCLEASE_II"/>
    <property type="match status" value="1"/>
</dbReference>
<dbReference type="InterPro" id="IPR050180">
    <property type="entry name" value="RNR_Ribonuclease"/>
</dbReference>
<dbReference type="Pfam" id="PF00575">
    <property type="entry name" value="S1"/>
    <property type="match status" value="1"/>
</dbReference>
<dbReference type="GO" id="GO:0005829">
    <property type="term" value="C:cytosol"/>
    <property type="evidence" value="ECO:0007669"/>
    <property type="project" value="TreeGrafter"/>
</dbReference>
<dbReference type="HAMAP" id="MF_01895">
    <property type="entry name" value="RNase_R"/>
    <property type="match status" value="1"/>
</dbReference>
<comment type="subcellular location">
    <subcellularLocation>
        <location evidence="7">Cytoplasm</location>
    </subcellularLocation>
</comment>
<dbReference type="GO" id="GO:0003723">
    <property type="term" value="F:RNA binding"/>
    <property type="evidence" value="ECO:0007669"/>
    <property type="project" value="UniProtKB-UniRule"/>
</dbReference>
<dbReference type="InterPro" id="IPR022966">
    <property type="entry name" value="RNase_II/R_CS"/>
</dbReference>
<evidence type="ECO:0000256" key="8">
    <source>
        <dbReference type="SAM" id="MobiDB-lite"/>
    </source>
</evidence>
<dbReference type="Proteomes" id="UP000186336">
    <property type="component" value="Chromosome"/>
</dbReference>
<feature type="domain" description="S1 motif" evidence="9">
    <location>
        <begin position="628"/>
        <end position="709"/>
    </location>
</feature>
<dbReference type="KEGG" id="tom:BWR18_17405"/>
<dbReference type="InterPro" id="IPR001900">
    <property type="entry name" value="RNase_II/R"/>
</dbReference>
<proteinExistence type="inferred from homology"/>
<keyword evidence="2 7" id="KW-0963">Cytoplasm</keyword>